<keyword evidence="3" id="KW-1185">Reference proteome</keyword>
<dbReference type="Pfam" id="PF19573">
    <property type="entry name" value="DUF6089"/>
    <property type="match status" value="1"/>
</dbReference>
<comment type="caution">
    <text evidence="2">The sequence shown here is derived from an EMBL/GenBank/DDBJ whole genome shotgun (WGS) entry which is preliminary data.</text>
</comment>
<accession>A0A401XIN6</accession>
<gene>
    <name evidence="2" type="ORF">JCM31826_03670</name>
</gene>
<proteinExistence type="predicted"/>
<evidence type="ECO:0000313" key="2">
    <source>
        <dbReference type="EMBL" id="GCD76885.1"/>
    </source>
</evidence>
<feature type="domain" description="DUF6089" evidence="1">
    <location>
        <begin position="19"/>
        <end position="215"/>
    </location>
</feature>
<dbReference type="Proteomes" id="UP000286715">
    <property type="component" value="Unassembled WGS sequence"/>
</dbReference>
<evidence type="ECO:0000259" key="1">
    <source>
        <dbReference type="Pfam" id="PF19573"/>
    </source>
</evidence>
<dbReference type="EMBL" id="BHZE01000002">
    <property type="protein sequence ID" value="GCD76885.1"/>
    <property type="molecule type" value="Genomic_DNA"/>
</dbReference>
<dbReference type="InterPro" id="IPR011250">
    <property type="entry name" value="OMP/PagP_B-barrel"/>
</dbReference>
<evidence type="ECO:0000313" key="3">
    <source>
        <dbReference type="Proteomes" id="UP000286715"/>
    </source>
</evidence>
<dbReference type="SUPFAM" id="SSF56925">
    <property type="entry name" value="OMPA-like"/>
    <property type="match status" value="1"/>
</dbReference>
<protein>
    <recommendedName>
        <fullName evidence="1">DUF6089 domain-containing protein</fullName>
    </recommendedName>
</protein>
<dbReference type="AlphaFoldDB" id="A0A401XIN6"/>
<dbReference type="OrthoDB" id="1467839at2"/>
<sequence length="221" mass="25661">MRFKNILFVYWLIVPTLLVGQKTKYWEWGAGAGLYHYQGDLNENFSVGNFFNEAGPRLTGFVRNNPVPWFSYGIETSYGNCIVKDTDYGRTERNWNVYSESFDINLSLEWNFLRYGKWHWENKLAPYFKVGAGALVVSSRGQNTVNLPESIELHPYTYGSYNIFYGYGVKTRVGYRTSLFLQFTRHYTGTDKMDGFIDNSIQTPKNDQYISIILGISKLVF</sequence>
<reference evidence="2 3" key="1">
    <citation type="submission" date="2018-11" db="EMBL/GenBank/DDBJ databases">
        <title>Schleiferia aggregans sp. nov., a moderately thermophilic heterotrophic bacterium isolated from microbial mats at a terrestrial hot spring.</title>
        <authorList>
            <person name="Iino T."/>
            <person name="Ohkuma M."/>
            <person name="Haruta S."/>
        </authorList>
    </citation>
    <scope>NUCLEOTIDE SEQUENCE [LARGE SCALE GENOMIC DNA]</scope>
    <source>
        <strain evidence="2 3">LA</strain>
    </source>
</reference>
<dbReference type="InterPro" id="IPR045743">
    <property type="entry name" value="DUF6089"/>
</dbReference>
<name>A0A401XIN6_9FLAO</name>
<organism evidence="2 3">
    <name type="scientific">Thermaurantimonas aggregans</name>
    <dbReference type="NCBI Taxonomy" id="2173829"/>
    <lineage>
        <taxon>Bacteria</taxon>
        <taxon>Pseudomonadati</taxon>
        <taxon>Bacteroidota</taxon>
        <taxon>Flavobacteriia</taxon>
        <taxon>Flavobacteriales</taxon>
        <taxon>Schleiferiaceae</taxon>
        <taxon>Thermaurantimonas</taxon>
    </lineage>
</organism>